<dbReference type="Pfam" id="PF14145">
    <property type="entry name" value="YrhK"/>
    <property type="match status" value="1"/>
</dbReference>
<dbReference type="HOGENOM" id="CLU_2383548_0_0_5"/>
<keyword evidence="1" id="KW-1133">Transmembrane helix</keyword>
<evidence type="ECO:0000313" key="4">
    <source>
        <dbReference type="Proteomes" id="UP000005954"/>
    </source>
</evidence>
<dbReference type="InterPro" id="IPR025424">
    <property type="entry name" value="YrhK_domain"/>
</dbReference>
<dbReference type="AlphaFoldDB" id="A3SLW8"/>
<dbReference type="eggNOG" id="ENOG5032ZWE">
    <property type="taxonomic scope" value="Bacteria"/>
</dbReference>
<proteinExistence type="predicted"/>
<dbReference type="OrthoDB" id="5862062at2"/>
<feature type="transmembrane region" description="Helical" evidence="1">
    <location>
        <begin position="52"/>
        <end position="70"/>
    </location>
</feature>
<evidence type="ECO:0000259" key="2">
    <source>
        <dbReference type="Pfam" id="PF14145"/>
    </source>
</evidence>
<dbReference type="EMBL" id="AALY01000001">
    <property type="protein sequence ID" value="EAP78349.1"/>
    <property type="molecule type" value="Genomic_DNA"/>
</dbReference>
<name>A3SLW8_ROSNI</name>
<reference evidence="3 4" key="1">
    <citation type="submission" date="2005-12" db="EMBL/GenBank/DDBJ databases">
        <authorList>
            <person name="Moran M.A."/>
            <person name="Ferriera S."/>
            <person name="Johnson J."/>
            <person name="Kravitz S."/>
            <person name="Halpern A."/>
            <person name="Remington K."/>
            <person name="Beeson K."/>
            <person name="Tran B."/>
            <person name="Rogers Y.-H."/>
            <person name="Friedman R."/>
            <person name="Venter J.C."/>
        </authorList>
    </citation>
    <scope>NUCLEOTIDE SEQUENCE [LARGE SCALE GENOMIC DNA]</scope>
    <source>
        <strain evidence="4">ATCC BAA-591 / DSM 15170 / ISM</strain>
    </source>
</reference>
<evidence type="ECO:0000256" key="1">
    <source>
        <dbReference type="SAM" id="Phobius"/>
    </source>
</evidence>
<evidence type="ECO:0000313" key="3">
    <source>
        <dbReference type="EMBL" id="EAP78349.1"/>
    </source>
</evidence>
<feature type="transmembrane region" description="Helical" evidence="1">
    <location>
        <begin position="21"/>
        <end position="46"/>
    </location>
</feature>
<organism evidence="3 4">
    <name type="scientific">Roseovarius nubinhibens (strain ATCC BAA-591 / DSM 15170 / ISM)</name>
    <dbReference type="NCBI Taxonomy" id="89187"/>
    <lineage>
        <taxon>Bacteria</taxon>
        <taxon>Pseudomonadati</taxon>
        <taxon>Pseudomonadota</taxon>
        <taxon>Alphaproteobacteria</taxon>
        <taxon>Rhodobacterales</taxon>
        <taxon>Roseobacteraceae</taxon>
        <taxon>Roseovarius</taxon>
    </lineage>
</organism>
<dbReference type="Proteomes" id="UP000005954">
    <property type="component" value="Unassembled WGS sequence"/>
</dbReference>
<sequence length="93" mass="10710">MSLFTHRNRTKSERSRRTYAAFEIADTVIAFLAAICFLIGSVMFMYDDWHGVARWLFVAGSGFFCLKPTLRLVRELRLASMGDTDHLAKRFTV</sequence>
<dbReference type="STRING" id="89187.ISM_08630"/>
<protein>
    <recommendedName>
        <fullName evidence="2">YrhK domain-containing protein</fullName>
    </recommendedName>
</protein>
<keyword evidence="4" id="KW-1185">Reference proteome</keyword>
<accession>A3SLW8</accession>
<comment type="caution">
    <text evidence="3">The sequence shown here is derived from an EMBL/GenBank/DDBJ whole genome shotgun (WGS) entry which is preliminary data.</text>
</comment>
<keyword evidence="1" id="KW-0812">Transmembrane</keyword>
<keyword evidence="1" id="KW-0472">Membrane</keyword>
<dbReference type="RefSeq" id="WP_009813749.1">
    <property type="nucleotide sequence ID" value="NZ_CH724156.1"/>
</dbReference>
<gene>
    <name evidence="3" type="ORF">ISM_08630</name>
</gene>
<feature type="domain" description="YrhK" evidence="2">
    <location>
        <begin position="22"/>
        <end position="75"/>
    </location>
</feature>